<dbReference type="PRINTS" id="PR00070">
    <property type="entry name" value="DHFR"/>
</dbReference>
<organism evidence="11 12">
    <name type="scientific">Sphingomonas lacunae</name>
    <dbReference type="NCBI Taxonomy" id="2698828"/>
    <lineage>
        <taxon>Bacteria</taxon>
        <taxon>Pseudomonadati</taxon>
        <taxon>Pseudomonadota</taxon>
        <taxon>Alphaproteobacteria</taxon>
        <taxon>Sphingomonadales</taxon>
        <taxon>Sphingomonadaceae</taxon>
        <taxon>Sphingomonas</taxon>
    </lineage>
</organism>
<dbReference type="Gene3D" id="3.40.430.10">
    <property type="entry name" value="Dihydrofolate Reductase, subunit A"/>
    <property type="match status" value="1"/>
</dbReference>
<dbReference type="InterPro" id="IPR024072">
    <property type="entry name" value="DHFR-like_dom_sf"/>
</dbReference>
<sequence length="164" mass="18126">MNHPEIILVLARADNGVIGRDGRLPWRLPDDLRHFKQITMGRPMVMGRKTFDSLPGLLEGRRHIVLTRDADWSAEGAEPATSVEQALALANAPHVCVIGGAEIWAQFLPLADRIELTEVHAEPDGDTFVDAPDPADWEEVARIAHPAVDGRPAFDFVTLKRGRQ</sequence>
<dbReference type="PIRSF" id="PIRSF000194">
    <property type="entry name" value="DHFR"/>
    <property type="match status" value="1"/>
</dbReference>
<evidence type="ECO:0000313" key="12">
    <source>
        <dbReference type="Proteomes" id="UP000503018"/>
    </source>
</evidence>
<comment type="pathway">
    <text evidence="1 8">Cofactor biosynthesis; tetrahydrofolate biosynthesis; 5,6,7,8-tetrahydrofolate from 7,8-dihydrofolate: step 1/1.</text>
</comment>
<dbReference type="EC" id="1.5.1.3" evidence="3 8"/>
<dbReference type="GO" id="GO:0046655">
    <property type="term" value="P:folic acid metabolic process"/>
    <property type="evidence" value="ECO:0007669"/>
    <property type="project" value="TreeGrafter"/>
</dbReference>
<dbReference type="GO" id="GO:0046654">
    <property type="term" value="P:tetrahydrofolate biosynthetic process"/>
    <property type="evidence" value="ECO:0007669"/>
    <property type="project" value="UniProtKB-UniPathway"/>
</dbReference>
<dbReference type="GO" id="GO:0046452">
    <property type="term" value="P:dihydrofolate metabolic process"/>
    <property type="evidence" value="ECO:0007669"/>
    <property type="project" value="TreeGrafter"/>
</dbReference>
<dbReference type="Proteomes" id="UP000503018">
    <property type="component" value="Chromosome"/>
</dbReference>
<evidence type="ECO:0000256" key="8">
    <source>
        <dbReference type="PIRNR" id="PIRNR000194"/>
    </source>
</evidence>
<dbReference type="GO" id="GO:0005829">
    <property type="term" value="C:cytosol"/>
    <property type="evidence" value="ECO:0007669"/>
    <property type="project" value="TreeGrafter"/>
</dbReference>
<evidence type="ECO:0000256" key="6">
    <source>
        <dbReference type="ARBA" id="ARBA00023002"/>
    </source>
</evidence>
<evidence type="ECO:0000256" key="4">
    <source>
        <dbReference type="ARBA" id="ARBA00022563"/>
    </source>
</evidence>
<dbReference type="CDD" id="cd00209">
    <property type="entry name" value="DHFR"/>
    <property type="match status" value="1"/>
</dbReference>
<dbReference type="PROSITE" id="PS00075">
    <property type="entry name" value="DHFR_1"/>
    <property type="match status" value="1"/>
</dbReference>
<keyword evidence="6 8" id="KW-0560">Oxidoreductase</keyword>
<keyword evidence="5 8" id="KW-0521">NADP</keyword>
<name>A0A6M4APZ4_9SPHN</name>
<evidence type="ECO:0000256" key="2">
    <source>
        <dbReference type="ARBA" id="ARBA00009539"/>
    </source>
</evidence>
<dbReference type="Pfam" id="PF00186">
    <property type="entry name" value="DHFR_1"/>
    <property type="match status" value="1"/>
</dbReference>
<keyword evidence="4 8" id="KW-0554">One-carbon metabolism</keyword>
<evidence type="ECO:0000256" key="9">
    <source>
        <dbReference type="RuleBase" id="RU004474"/>
    </source>
</evidence>
<dbReference type="RefSeq" id="WP_169943335.1">
    <property type="nucleotide sequence ID" value="NZ_CP053015.1"/>
</dbReference>
<dbReference type="UniPathway" id="UPA00077">
    <property type="reaction ID" value="UER00158"/>
</dbReference>
<reference evidence="11 12" key="1">
    <citation type="submission" date="2020-01" db="EMBL/GenBank/DDBJ databases">
        <title>Sphingomonas sp. strain CSW-10.</title>
        <authorList>
            <person name="Chen W.-M."/>
        </authorList>
    </citation>
    <scope>NUCLEOTIDE SEQUENCE [LARGE SCALE GENOMIC DNA]</scope>
    <source>
        <strain evidence="11 12">CSW-10</strain>
    </source>
</reference>
<protein>
    <recommendedName>
        <fullName evidence="3 8">Dihydrofolate reductase</fullName>
        <ecNumber evidence="3 8">1.5.1.3</ecNumber>
    </recommendedName>
</protein>
<dbReference type="AlphaFoldDB" id="A0A6M4APZ4"/>
<proteinExistence type="inferred from homology"/>
<comment type="function">
    <text evidence="7 8">Key enzyme in folate metabolism. Catalyzes an essential reaction for de novo glycine and purine synthesis, and for DNA precursor synthesis.</text>
</comment>
<evidence type="ECO:0000256" key="7">
    <source>
        <dbReference type="ARBA" id="ARBA00025067"/>
    </source>
</evidence>
<dbReference type="SUPFAM" id="SSF53597">
    <property type="entry name" value="Dihydrofolate reductase-like"/>
    <property type="match status" value="1"/>
</dbReference>
<dbReference type="InterPro" id="IPR017925">
    <property type="entry name" value="DHFR_CS"/>
</dbReference>
<dbReference type="PROSITE" id="PS51330">
    <property type="entry name" value="DHFR_2"/>
    <property type="match status" value="1"/>
</dbReference>
<dbReference type="GO" id="GO:0006730">
    <property type="term" value="P:one-carbon metabolic process"/>
    <property type="evidence" value="ECO:0007669"/>
    <property type="project" value="UniProtKB-KW"/>
</dbReference>
<evidence type="ECO:0000259" key="10">
    <source>
        <dbReference type="PROSITE" id="PS51330"/>
    </source>
</evidence>
<dbReference type="GO" id="GO:0004146">
    <property type="term" value="F:dihydrofolate reductase activity"/>
    <property type="evidence" value="ECO:0007669"/>
    <property type="project" value="UniProtKB-EC"/>
</dbReference>
<evidence type="ECO:0000256" key="5">
    <source>
        <dbReference type="ARBA" id="ARBA00022857"/>
    </source>
</evidence>
<dbReference type="GO" id="GO:0050661">
    <property type="term" value="F:NADP binding"/>
    <property type="evidence" value="ECO:0007669"/>
    <property type="project" value="InterPro"/>
</dbReference>
<dbReference type="KEGG" id="slan:GV829_00520"/>
<gene>
    <name evidence="11" type="ORF">GV829_00520</name>
</gene>
<feature type="domain" description="DHFR" evidence="10">
    <location>
        <begin position="5"/>
        <end position="161"/>
    </location>
</feature>
<evidence type="ECO:0000313" key="11">
    <source>
        <dbReference type="EMBL" id="QJQ31123.1"/>
    </source>
</evidence>
<evidence type="ECO:0000256" key="3">
    <source>
        <dbReference type="ARBA" id="ARBA00012856"/>
    </source>
</evidence>
<evidence type="ECO:0000256" key="1">
    <source>
        <dbReference type="ARBA" id="ARBA00004903"/>
    </source>
</evidence>
<comment type="similarity">
    <text evidence="2 8 9">Belongs to the dihydrofolate reductase family.</text>
</comment>
<dbReference type="PANTHER" id="PTHR48069">
    <property type="entry name" value="DIHYDROFOLATE REDUCTASE"/>
    <property type="match status" value="1"/>
</dbReference>
<dbReference type="InterPro" id="IPR012259">
    <property type="entry name" value="DHFR"/>
</dbReference>
<dbReference type="InterPro" id="IPR001796">
    <property type="entry name" value="DHFR_dom"/>
</dbReference>
<comment type="catalytic activity">
    <reaction evidence="8">
        <text>(6S)-5,6,7,8-tetrahydrofolate + NADP(+) = 7,8-dihydrofolate + NADPH + H(+)</text>
        <dbReference type="Rhea" id="RHEA:15009"/>
        <dbReference type="ChEBI" id="CHEBI:15378"/>
        <dbReference type="ChEBI" id="CHEBI:57451"/>
        <dbReference type="ChEBI" id="CHEBI:57453"/>
        <dbReference type="ChEBI" id="CHEBI:57783"/>
        <dbReference type="ChEBI" id="CHEBI:58349"/>
        <dbReference type="EC" id="1.5.1.3"/>
    </reaction>
</comment>
<dbReference type="PANTHER" id="PTHR48069:SF3">
    <property type="entry name" value="DIHYDROFOLATE REDUCTASE"/>
    <property type="match status" value="1"/>
</dbReference>
<dbReference type="EMBL" id="CP053015">
    <property type="protein sequence ID" value="QJQ31123.1"/>
    <property type="molecule type" value="Genomic_DNA"/>
</dbReference>
<accession>A0A6M4APZ4</accession>
<keyword evidence="12" id="KW-1185">Reference proteome</keyword>